<evidence type="ECO:0000256" key="3">
    <source>
        <dbReference type="ARBA" id="ARBA00009370"/>
    </source>
</evidence>
<evidence type="ECO:0000256" key="1">
    <source>
        <dbReference type="ARBA" id="ARBA00000677"/>
    </source>
</evidence>
<dbReference type="Pfam" id="PF10502">
    <property type="entry name" value="Peptidase_S26"/>
    <property type="match status" value="1"/>
</dbReference>
<keyword evidence="7" id="KW-0645">Protease</keyword>
<accession>A0A853KDJ0</accession>
<evidence type="ECO:0000313" key="9">
    <source>
        <dbReference type="EMBL" id="OAG94873.1"/>
    </source>
</evidence>
<dbReference type="PROSITE" id="PS00760">
    <property type="entry name" value="SPASE_I_2"/>
    <property type="match status" value="1"/>
</dbReference>
<keyword evidence="5 7" id="KW-0378">Hydrolase</keyword>
<dbReference type="InterPro" id="IPR019533">
    <property type="entry name" value="Peptidase_S26"/>
</dbReference>
<comment type="subcellular location">
    <subcellularLocation>
        <location evidence="2">Cell membrane</location>
        <topology evidence="2">Single-pass type II membrane protein</topology>
    </subcellularLocation>
    <subcellularLocation>
        <location evidence="7">Membrane</location>
        <topology evidence="7">Single-pass type II membrane protein</topology>
    </subcellularLocation>
</comment>
<feature type="domain" description="Peptidase S26" evidence="8">
    <location>
        <begin position="21"/>
        <end position="174"/>
    </location>
</feature>
<proteinExistence type="inferred from homology"/>
<dbReference type="InterPro" id="IPR019757">
    <property type="entry name" value="Pept_S26A_signal_pept_1_Lys-AS"/>
</dbReference>
<feature type="active site" evidence="6">
    <location>
        <position position="92"/>
    </location>
</feature>
<evidence type="ECO:0000313" key="10">
    <source>
        <dbReference type="Proteomes" id="UP000077421"/>
    </source>
</evidence>
<dbReference type="PRINTS" id="PR00727">
    <property type="entry name" value="LEADERPTASE"/>
</dbReference>
<comment type="similarity">
    <text evidence="3 7">Belongs to the peptidase S26 family.</text>
</comment>
<dbReference type="InterPro" id="IPR019758">
    <property type="entry name" value="Pept_S26A_signal_pept_1_CS"/>
</dbReference>
<dbReference type="EC" id="3.4.21.89" evidence="4 7"/>
<comment type="caution">
    <text evidence="9">The sequence shown here is derived from an EMBL/GenBank/DDBJ whole genome shotgun (WGS) entry which is preliminary data.</text>
</comment>
<dbReference type="PANTHER" id="PTHR43390:SF1">
    <property type="entry name" value="CHLOROPLAST PROCESSING PEPTIDASE"/>
    <property type="match status" value="1"/>
</dbReference>
<evidence type="ECO:0000256" key="2">
    <source>
        <dbReference type="ARBA" id="ARBA00004401"/>
    </source>
</evidence>
<feature type="active site" evidence="6">
    <location>
        <position position="51"/>
    </location>
</feature>
<name>A0A853KDJ0_9BACL</name>
<dbReference type="GO" id="GO:0009003">
    <property type="term" value="F:signal peptidase activity"/>
    <property type="evidence" value="ECO:0007669"/>
    <property type="project" value="UniProtKB-EC"/>
</dbReference>
<dbReference type="GO" id="GO:0004252">
    <property type="term" value="F:serine-type endopeptidase activity"/>
    <property type="evidence" value="ECO:0007669"/>
    <property type="project" value="InterPro"/>
</dbReference>
<dbReference type="GO" id="GO:0006465">
    <property type="term" value="P:signal peptide processing"/>
    <property type="evidence" value="ECO:0007669"/>
    <property type="project" value="InterPro"/>
</dbReference>
<feature type="transmembrane region" description="Helical" evidence="7">
    <location>
        <begin position="23"/>
        <end position="42"/>
    </location>
</feature>
<protein>
    <recommendedName>
        <fullName evidence="4 7">Signal peptidase I</fullName>
        <ecNumber evidence="4 7">3.4.21.89</ecNumber>
    </recommendedName>
</protein>
<keyword evidence="7" id="KW-1133">Transmembrane helix</keyword>
<dbReference type="NCBIfam" id="TIGR02227">
    <property type="entry name" value="sigpep_I_bact"/>
    <property type="match status" value="1"/>
</dbReference>
<dbReference type="EMBL" id="LSUQ01000006">
    <property type="protein sequence ID" value="OAG94873.1"/>
    <property type="molecule type" value="Genomic_DNA"/>
</dbReference>
<dbReference type="PROSITE" id="PS00761">
    <property type="entry name" value="SPASE_I_3"/>
    <property type="match status" value="1"/>
</dbReference>
<dbReference type="Gene3D" id="2.10.109.10">
    <property type="entry name" value="Umud Fragment, subunit A"/>
    <property type="match status" value="1"/>
</dbReference>
<evidence type="ECO:0000256" key="4">
    <source>
        <dbReference type="ARBA" id="ARBA00013208"/>
    </source>
</evidence>
<dbReference type="Proteomes" id="UP000077421">
    <property type="component" value="Unassembled WGS sequence"/>
</dbReference>
<evidence type="ECO:0000256" key="6">
    <source>
        <dbReference type="PIRSR" id="PIRSR600223-1"/>
    </source>
</evidence>
<dbReference type="InterPro" id="IPR000223">
    <property type="entry name" value="Pept_S26A_signal_pept_1"/>
</dbReference>
<gene>
    <name evidence="9" type="ORF">AYW79_03325</name>
</gene>
<dbReference type="InterPro" id="IPR036286">
    <property type="entry name" value="LexA/Signal_pep-like_sf"/>
</dbReference>
<evidence type="ECO:0000256" key="7">
    <source>
        <dbReference type="RuleBase" id="RU362042"/>
    </source>
</evidence>
<dbReference type="SUPFAM" id="SSF51306">
    <property type="entry name" value="LexA/Signal peptidase"/>
    <property type="match status" value="1"/>
</dbReference>
<dbReference type="CDD" id="cd06530">
    <property type="entry name" value="S26_SPase_I"/>
    <property type="match status" value="1"/>
</dbReference>
<dbReference type="AlphaFoldDB" id="A0A853KDJ0"/>
<organism evidence="9 10">
    <name type="scientific">Ferroacidibacillus organovorans</name>
    <dbReference type="NCBI Taxonomy" id="1765683"/>
    <lineage>
        <taxon>Bacteria</taxon>
        <taxon>Bacillati</taxon>
        <taxon>Bacillota</taxon>
        <taxon>Bacilli</taxon>
        <taxon>Bacillales</taxon>
        <taxon>Alicyclobacillaceae</taxon>
        <taxon>Ferroacidibacillus</taxon>
    </lineage>
</organism>
<keyword evidence="7" id="KW-0472">Membrane</keyword>
<keyword evidence="7" id="KW-0812">Transmembrane</keyword>
<comment type="catalytic activity">
    <reaction evidence="1 7">
        <text>Cleavage of hydrophobic, N-terminal signal or leader sequences from secreted and periplasmic proteins.</text>
        <dbReference type="EC" id="3.4.21.89"/>
    </reaction>
</comment>
<dbReference type="GO" id="GO:0005886">
    <property type="term" value="C:plasma membrane"/>
    <property type="evidence" value="ECO:0007669"/>
    <property type="project" value="UniProtKB-SubCell"/>
</dbReference>
<sequence>MTDEIQAPAHKKGNQRKDSVWDWVKAGIVALIIAFGIHQFLFTQFRVDGQSMDYTLANGERLIVDKIPYYFGMPKRGDIIVFLAPDGQYWVKRVIGLPGDTIQIKNGQLILNGKVIKEPFIAQPMDPSMPFGPVKVPPGRLFVMGDNRNISEDSRVIGPIKISSVVGRVDLVIWPFNKFEVIGSTQEHFLPQTP</sequence>
<evidence type="ECO:0000256" key="5">
    <source>
        <dbReference type="ARBA" id="ARBA00022801"/>
    </source>
</evidence>
<dbReference type="PANTHER" id="PTHR43390">
    <property type="entry name" value="SIGNAL PEPTIDASE I"/>
    <property type="match status" value="1"/>
</dbReference>
<reference evidence="9 10" key="1">
    <citation type="submission" date="2016-02" db="EMBL/GenBank/DDBJ databases">
        <title>Draft genome sequence of Acidibacillus ferrooxidans SLC66.</title>
        <authorList>
            <person name="Oliveira G."/>
            <person name="Nancucheo I."/>
            <person name="Dall'Agnol H."/>
            <person name="Johnson B."/>
            <person name="Oliveira R."/>
            <person name="Nunes G.L."/>
            <person name="Tzotzos G."/>
            <person name="Orellana S.C."/>
            <person name="Salim A.C."/>
            <person name="Araujo F.M."/>
        </authorList>
    </citation>
    <scope>NUCLEOTIDE SEQUENCE [LARGE SCALE GENOMIC DNA]</scope>
    <source>
        <strain evidence="9 10">SLC66</strain>
    </source>
</reference>
<evidence type="ECO:0000259" key="8">
    <source>
        <dbReference type="Pfam" id="PF10502"/>
    </source>
</evidence>